<keyword evidence="13" id="KW-1185">Reference proteome</keyword>
<organism evidence="12 13">
    <name type="scientific">Patiria miniata</name>
    <name type="common">Bat star</name>
    <name type="synonym">Asterina miniata</name>
    <dbReference type="NCBI Taxonomy" id="46514"/>
    <lineage>
        <taxon>Eukaryota</taxon>
        <taxon>Metazoa</taxon>
        <taxon>Echinodermata</taxon>
        <taxon>Eleutherozoa</taxon>
        <taxon>Asterozoa</taxon>
        <taxon>Asteroidea</taxon>
        <taxon>Valvatacea</taxon>
        <taxon>Valvatida</taxon>
        <taxon>Asterinidae</taxon>
        <taxon>Patiria</taxon>
    </lineage>
</organism>
<evidence type="ECO:0000256" key="7">
    <source>
        <dbReference type="ARBA" id="ARBA00023136"/>
    </source>
</evidence>
<feature type="transmembrane region" description="Helical" evidence="9">
    <location>
        <begin position="983"/>
        <end position="1008"/>
    </location>
</feature>
<feature type="transmembrane region" description="Helical" evidence="9">
    <location>
        <begin position="537"/>
        <end position="561"/>
    </location>
</feature>
<evidence type="ECO:0000256" key="2">
    <source>
        <dbReference type="ARBA" id="ARBA00022448"/>
    </source>
</evidence>
<feature type="domain" description="ABC transmembrane type-1" evidence="11">
    <location>
        <begin position="311"/>
        <end position="608"/>
    </location>
</feature>
<dbReference type="InterPro" id="IPR003593">
    <property type="entry name" value="AAA+_ATPase"/>
</dbReference>
<feature type="transmembrane region" description="Helical" evidence="9">
    <location>
        <begin position="149"/>
        <end position="168"/>
    </location>
</feature>
<feature type="transmembrane region" description="Helical" evidence="9">
    <location>
        <begin position="323"/>
        <end position="341"/>
    </location>
</feature>
<dbReference type="SUPFAM" id="SSF90123">
    <property type="entry name" value="ABC transporter transmembrane region"/>
    <property type="match status" value="2"/>
</dbReference>
<dbReference type="FunFam" id="3.40.50.300:FF:002366">
    <property type="entry name" value="Uncharacterized protein"/>
    <property type="match status" value="1"/>
</dbReference>
<feature type="domain" description="ABC transmembrane type-1" evidence="11">
    <location>
        <begin position="988"/>
        <end position="1270"/>
    </location>
</feature>
<dbReference type="SMART" id="SM00382">
    <property type="entry name" value="AAA"/>
    <property type="match status" value="2"/>
</dbReference>
<dbReference type="PANTHER" id="PTHR24223:SF461">
    <property type="entry name" value="ATP-BINDING CASSETTE SUB-FAMILY C MEMBER SUR"/>
    <property type="match status" value="1"/>
</dbReference>
<feature type="domain" description="ABC transporter" evidence="10">
    <location>
        <begin position="695"/>
        <end position="923"/>
    </location>
</feature>
<accession>A0A914BKQ7</accession>
<dbReference type="Gene3D" id="1.20.1560.10">
    <property type="entry name" value="ABC transporter type 1, transmembrane domain"/>
    <property type="match status" value="2"/>
</dbReference>
<dbReference type="EnsemblMetazoa" id="XM_038220935.1">
    <property type="protein sequence ID" value="XP_038076863.1"/>
    <property type="gene ID" value="LOC119744797"/>
</dbReference>
<keyword evidence="7 9" id="KW-0472">Membrane</keyword>
<dbReference type="FunFam" id="1.20.1560.10:FF:000010">
    <property type="entry name" value="Multidrug resistance-associated ABC transporter"/>
    <property type="match status" value="1"/>
</dbReference>
<feature type="transmembrane region" description="Helical" evidence="9">
    <location>
        <begin position="1108"/>
        <end position="1141"/>
    </location>
</feature>
<feature type="transmembrane region" description="Helical" evidence="9">
    <location>
        <begin position="37"/>
        <end position="56"/>
    </location>
</feature>
<keyword evidence="6 9" id="KW-1133">Transmembrane helix</keyword>
<evidence type="ECO:0000256" key="1">
    <source>
        <dbReference type="ARBA" id="ARBA00004141"/>
    </source>
</evidence>
<dbReference type="InterPro" id="IPR011527">
    <property type="entry name" value="ABC1_TM_dom"/>
</dbReference>
<comment type="subcellular location">
    <subcellularLocation>
        <location evidence="1">Membrane</location>
        <topology evidence="1">Multi-pass membrane protein</topology>
    </subcellularLocation>
</comment>
<keyword evidence="5" id="KW-0067">ATP-binding</keyword>
<dbReference type="PANTHER" id="PTHR24223">
    <property type="entry name" value="ATP-BINDING CASSETTE SUB-FAMILY C"/>
    <property type="match status" value="1"/>
</dbReference>
<dbReference type="FunFam" id="1.20.1560.10:FF:000006">
    <property type="entry name" value="ATP-binding cassette, sub-family C (CFTR/MRP), member 9"/>
    <property type="match status" value="1"/>
</dbReference>
<dbReference type="Gene3D" id="3.40.50.300">
    <property type="entry name" value="P-loop containing nucleotide triphosphate hydrolases"/>
    <property type="match status" value="2"/>
</dbReference>
<dbReference type="RefSeq" id="XP_038076863.1">
    <property type="nucleotide sequence ID" value="XM_038220935.1"/>
</dbReference>
<dbReference type="InterPro" id="IPR017871">
    <property type="entry name" value="ABC_transporter-like_CS"/>
</dbReference>
<evidence type="ECO:0000256" key="4">
    <source>
        <dbReference type="ARBA" id="ARBA00022741"/>
    </source>
</evidence>
<dbReference type="OrthoDB" id="6500128at2759"/>
<name>A0A914BKQ7_PATMI</name>
<evidence type="ECO:0000256" key="6">
    <source>
        <dbReference type="ARBA" id="ARBA00022989"/>
    </source>
</evidence>
<feature type="transmembrane region" description="Helical" evidence="9">
    <location>
        <begin position="1028"/>
        <end position="1056"/>
    </location>
</feature>
<evidence type="ECO:0000313" key="13">
    <source>
        <dbReference type="Proteomes" id="UP000887568"/>
    </source>
</evidence>
<proteinExistence type="predicted"/>
<feature type="transmembrane region" description="Helical" evidence="9">
    <location>
        <begin position="362"/>
        <end position="383"/>
    </location>
</feature>
<evidence type="ECO:0000256" key="9">
    <source>
        <dbReference type="SAM" id="Phobius"/>
    </source>
</evidence>
<evidence type="ECO:0000256" key="8">
    <source>
        <dbReference type="SAM" id="MobiDB-lite"/>
    </source>
</evidence>
<keyword evidence="4" id="KW-0547">Nucleotide-binding</keyword>
<keyword evidence="2" id="KW-0813">Transport</keyword>
<dbReference type="PROSITE" id="PS50929">
    <property type="entry name" value="ABC_TM1F"/>
    <property type="match status" value="2"/>
</dbReference>
<dbReference type="CDD" id="cd03250">
    <property type="entry name" value="ABCC_MRP_domain1"/>
    <property type="match status" value="1"/>
</dbReference>
<feature type="region of interest" description="Disordered" evidence="8">
    <location>
        <begin position="643"/>
        <end position="690"/>
    </location>
</feature>
<evidence type="ECO:0000259" key="10">
    <source>
        <dbReference type="PROSITE" id="PS50893"/>
    </source>
</evidence>
<dbReference type="Pfam" id="PF00664">
    <property type="entry name" value="ABC_membrane"/>
    <property type="match status" value="2"/>
</dbReference>
<dbReference type="InterPro" id="IPR036640">
    <property type="entry name" value="ABC1_TM_sf"/>
</dbReference>
<dbReference type="FunFam" id="3.40.50.300:FF:000163">
    <property type="entry name" value="Multidrug resistance-associated protein member 4"/>
    <property type="match status" value="1"/>
</dbReference>
<reference evidence="12" key="1">
    <citation type="submission" date="2022-11" db="UniProtKB">
        <authorList>
            <consortium name="EnsemblMetazoa"/>
        </authorList>
    </citation>
    <scope>IDENTIFICATION</scope>
</reference>
<dbReference type="InterPro" id="IPR027417">
    <property type="entry name" value="P-loop_NTPase"/>
</dbReference>
<feature type="transmembrane region" description="Helical" evidence="9">
    <location>
        <begin position="1217"/>
        <end position="1237"/>
    </location>
</feature>
<dbReference type="PROSITE" id="PS00211">
    <property type="entry name" value="ABC_TRANSPORTER_1"/>
    <property type="match status" value="2"/>
</dbReference>
<feature type="transmembrane region" description="Helical" evidence="9">
    <location>
        <begin position="82"/>
        <end position="99"/>
    </location>
</feature>
<feature type="transmembrane region" description="Helical" evidence="9">
    <location>
        <begin position="455"/>
        <end position="480"/>
    </location>
</feature>
<dbReference type="GeneID" id="119744797"/>
<evidence type="ECO:0000313" key="12">
    <source>
        <dbReference type="EnsemblMetazoa" id="XP_038076863.1"/>
    </source>
</evidence>
<dbReference type="CDD" id="cd03244">
    <property type="entry name" value="ABCC_MRP_domain2"/>
    <property type="match status" value="1"/>
</dbReference>
<evidence type="ECO:0000256" key="5">
    <source>
        <dbReference type="ARBA" id="ARBA00022840"/>
    </source>
</evidence>
<dbReference type="GO" id="GO:0005524">
    <property type="term" value="F:ATP binding"/>
    <property type="evidence" value="ECO:0007669"/>
    <property type="project" value="UniProtKB-KW"/>
</dbReference>
<dbReference type="PROSITE" id="PS50893">
    <property type="entry name" value="ABC_TRANSPORTER_2"/>
    <property type="match status" value="2"/>
</dbReference>
<dbReference type="InterPro" id="IPR003439">
    <property type="entry name" value="ABC_transporter-like_ATP-bd"/>
</dbReference>
<dbReference type="SUPFAM" id="SSF52540">
    <property type="entry name" value="P-loop containing nucleoside triphosphate hydrolases"/>
    <property type="match status" value="2"/>
</dbReference>
<dbReference type="GO" id="GO:0016887">
    <property type="term" value="F:ATP hydrolysis activity"/>
    <property type="evidence" value="ECO:0007669"/>
    <property type="project" value="InterPro"/>
</dbReference>
<evidence type="ECO:0000256" key="3">
    <source>
        <dbReference type="ARBA" id="ARBA00022692"/>
    </source>
</evidence>
<evidence type="ECO:0000259" key="11">
    <source>
        <dbReference type="PROSITE" id="PS50929"/>
    </source>
</evidence>
<feature type="transmembrane region" description="Helical" evidence="9">
    <location>
        <begin position="180"/>
        <end position="201"/>
    </location>
</feature>
<dbReference type="Proteomes" id="UP000887568">
    <property type="component" value="Unplaced"/>
</dbReference>
<feature type="domain" description="ABC transporter" evidence="10">
    <location>
        <begin position="1304"/>
        <end position="1538"/>
    </location>
</feature>
<feature type="transmembrane region" description="Helical" evidence="9">
    <location>
        <begin position="581"/>
        <end position="607"/>
    </location>
</feature>
<dbReference type="GO" id="GO:0140359">
    <property type="term" value="F:ABC-type transporter activity"/>
    <property type="evidence" value="ECO:0007669"/>
    <property type="project" value="InterPro"/>
</dbReference>
<dbReference type="Pfam" id="PF00005">
    <property type="entry name" value="ABC_tran"/>
    <property type="match status" value="2"/>
</dbReference>
<keyword evidence="3 9" id="KW-0812">Transmembrane</keyword>
<dbReference type="GO" id="GO:0016020">
    <property type="term" value="C:membrane"/>
    <property type="evidence" value="ECO:0007669"/>
    <property type="project" value="UniProtKB-SubCell"/>
</dbReference>
<feature type="transmembrane region" description="Helical" evidence="9">
    <location>
        <begin position="119"/>
        <end position="137"/>
    </location>
</feature>
<protein>
    <submittedName>
        <fullName evidence="12">Uncharacterized protein</fullName>
    </submittedName>
</protein>
<sequence>MYGKWEWFCGTNSTDMNHDDLDVWIGDSCLVHGVSTIPHISFIVVFSLALVLLRCFQNKVNADYLGVGLAVCSPGNRLHDSVRWLIGLGSLIVLAAAIGEGVLTDETYRAWQQSTQPHYYAPSAAAFIAMVLSLVYYHHMELWQIPSMSILLLIYWILALIGESLRLANLQNQELVDVQVFRFDLTVIMLVFYSALLLLEINLVRIKVLRRGWSSINEHLQNSNMHFVHHYVNLVSKATYWWMNWVFAKGYKKPLEHVDLGDIPERHQAHRNHKRLKEAYDREKARALRNNSRPSMAKVFIAAHGSAVLQAAVLKLIADLLNVIGPLCVGGLTYYVVTIAYPEDGIQKEPHYVTIGEFFENGFVLVSALFIELVMRLCVLHMYRANVQLEGGNIRAGLQAMIYDKALRLAAFTTTGGHMTMGQIANHMSADVANIMQAVVTCNILWSSPFQIASVLVLLYFQIGFSALLGSSLFIIVLPIQVKVAGLLAKKQKARLGCSDRRLKLTNELLQGIKLLKMYAWEMLYCKAVEKIRKKELMYLLQINMCTITSLFMTLGFPMLVTLVAFTTYAPLNGMPLTPSITFASLALFNQIILPLFNIPVSLSAFLSAKVSTKRLLNFLLAPEIEGDRSLAVEWDQESRPYSRKKMVSNKSSTSIGARTDSTNDDALQMGANSSIEGGSSTPVASRNDDPGIAVKITHGSFAWDPESDAPILSDINVEIPAGKLTMVIGQVGSGKSSLLSAILGEMTTVKGDVSINEQYDRMAYAAQRPWLLNASLRDNILFTSKLDSKRYNNVLEACALPPDIDILPAGDLTEIGEKGINLSGGQKQRVSVARAIYSDRDIVILDDPLSALDVHVGRQLFEEGLMKLLIANHKTVILVTHQLQYLSRADLILVIKDGRIAARGDLDDIIKADPVMYEEIKQVSAVGWDDAQAESADEERNVLQHSVAKKKGKTDGKLVVKEDRVVGSVSFKNYLYLMRNMGWGLVVLIFATAAMQTSSALVTNFWLSEWSEAGLSNQSGKSEAQYMAGYVGLSIASVLCQLMAFSAVLVSFLVAARRLHQNMLRNIIRAPLRFFDTTLVGRILNRFSNDTMQIDARMSTSFNGTIISFLQCFSSVVVVAIVLPVFLVFVFPIAVVFYFLRKYYLATSREIRRLDSTSKSPVFAHFSETLGGLSAIRAYRKERTFYDTILSRIDKNTTAFLYFQIGIRWLATRMEFLGASFVLLATLSTLIGAVAFGIDPGLVGLSSSYALAMSSYMTFLLQNSSEVETHMNAVERVHHYTDVETEDYGGEVPPPDWPQRGDIQIDNISVRYESDLDPVLSNISAQMKAGEKVGICGRTGSGKSSLALALLRAIDVFEGEIHIDDVDTKTVPLTVLRSKISIIPQDPLLFAGAIRTNLDPEGTLEDDDLWHALEMSQLKELVSQLDGGIDSKVTEGGENFSVGQRQLFCLARAFLRKSKILIMDEATASVDMETDQMLQMVLATAFTDQTVLTIAHRIETIRESDKIIVLDGGRVAEFGSPDELLADEDGMFTSLVGNN</sequence>
<feature type="compositionally biased region" description="Polar residues" evidence="8">
    <location>
        <begin position="649"/>
        <end position="661"/>
    </location>
</feature>
<dbReference type="InterPro" id="IPR050173">
    <property type="entry name" value="ABC_transporter_C-like"/>
</dbReference>
<feature type="compositionally biased region" description="Polar residues" evidence="8">
    <location>
        <begin position="671"/>
        <end position="685"/>
    </location>
</feature>